<evidence type="ECO:0000313" key="1">
    <source>
        <dbReference type="EMBL" id="HIX44614.1"/>
    </source>
</evidence>
<gene>
    <name evidence="1" type="ORF">H9982_00160</name>
</gene>
<dbReference type="Gene3D" id="1.10.150.240">
    <property type="entry name" value="Putative phosphatase, domain 2"/>
    <property type="match status" value="1"/>
</dbReference>
<dbReference type="EMBL" id="DXFB01000004">
    <property type="protein sequence ID" value="HIX44614.1"/>
    <property type="molecule type" value="Genomic_DNA"/>
</dbReference>
<reference evidence="1" key="1">
    <citation type="journal article" date="2021" name="PeerJ">
        <title>Extensive microbial diversity within the chicken gut microbiome revealed by metagenomics and culture.</title>
        <authorList>
            <person name="Gilroy R."/>
            <person name="Ravi A."/>
            <person name="Getino M."/>
            <person name="Pursley I."/>
            <person name="Horton D.L."/>
            <person name="Alikhan N.F."/>
            <person name="Baker D."/>
            <person name="Gharbi K."/>
            <person name="Hall N."/>
            <person name="Watson M."/>
            <person name="Adriaenssens E.M."/>
            <person name="Foster-Nyarko E."/>
            <person name="Jarju S."/>
            <person name="Secka A."/>
            <person name="Antonio M."/>
            <person name="Oren A."/>
            <person name="Chaudhuri R.R."/>
            <person name="La Ragione R."/>
            <person name="Hildebrand F."/>
            <person name="Pallen M.J."/>
        </authorList>
    </citation>
    <scope>NUCLEOTIDE SEQUENCE</scope>
    <source>
        <strain evidence="1">ChiHjej12B11-16260</strain>
    </source>
</reference>
<proteinExistence type="predicted"/>
<accession>A0A9D1VPS2</accession>
<organism evidence="1 2">
    <name type="scientific">Candidatus Barnesiella excrementipullorum</name>
    <dbReference type="NCBI Taxonomy" id="2838479"/>
    <lineage>
        <taxon>Bacteria</taxon>
        <taxon>Pseudomonadati</taxon>
        <taxon>Bacteroidota</taxon>
        <taxon>Bacteroidia</taxon>
        <taxon>Bacteroidales</taxon>
        <taxon>Barnesiellaceae</taxon>
        <taxon>Barnesiella</taxon>
    </lineage>
</organism>
<sequence>MDSNLMNGIKNIMFDLGGVIIDLNRQHVIEAFKAIGCEQIGNTLDNSHQQGLFLELDEGRISPAQFHDQIRQITGLDITDEAIDHAYNQFLVGIPLYKLQMLRRLRERYKVIMLSNTNAIMFESEIPKLFTLEGLTMHDYFDQIFLSYKLGISKPDPRCFQAVIDQSGIFPGETLFLDDSQANLDVAVQMGFKTYWAQPYKDYTAIFDLH</sequence>
<dbReference type="Gene3D" id="3.40.50.1000">
    <property type="entry name" value="HAD superfamily/HAD-like"/>
    <property type="match status" value="1"/>
</dbReference>
<dbReference type="NCBIfam" id="TIGR01509">
    <property type="entry name" value="HAD-SF-IA-v3"/>
    <property type="match status" value="1"/>
</dbReference>
<evidence type="ECO:0000313" key="2">
    <source>
        <dbReference type="Proteomes" id="UP000824246"/>
    </source>
</evidence>
<dbReference type="SFLD" id="SFLDG01129">
    <property type="entry name" value="C1.5:_HAD__Beta-PGM__Phosphata"/>
    <property type="match status" value="1"/>
</dbReference>
<reference evidence="1" key="2">
    <citation type="submission" date="2021-04" db="EMBL/GenBank/DDBJ databases">
        <authorList>
            <person name="Gilroy R."/>
        </authorList>
    </citation>
    <scope>NUCLEOTIDE SEQUENCE</scope>
    <source>
        <strain evidence="1">ChiHjej12B11-16260</strain>
    </source>
</reference>
<dbReference type="PANTHER" id="PTHR43611">
    <property type="entry name" value="ALPHA-D-GLUCOSE 1-PHOSPHATE PHOSPHATASE"/>
    <property type="match status" value="1"/>
</dbReference>
<dbReference type="SFLD" id="SFLDS00003">
    <property type="entry name" value="Haloacid_Dehalogenase"/>
    <property type="match status" value="1"/>
</dbReference>
<protein>
    <submittedName>
        <fullName evidence="1">HAD family phosphatase</fullName>
    </submittedName>
</protein>
<dbReference type="Pfam" id="PF00702">
    <property type="entry name" value="Hydrolase"/>
    <property type="match status" value="1"/>
</dbReference>
<dbReference type="CDD" id="cd02603">
    <property type="entry name" value="HAD_sEH-N_like"/>
    <property type="match status" value="1"/>
</dbReference>
<dbReference type="PANTHER" id="PTHR43611:SF3">
    <property type="entry name" value="FLAVIN MONONUCLEOTIDE HYDROLASE 1, CHLOROPLATIC"/>
    <property type="match status" value="1"/>
</dbReference>
<dbReference type="InterPro" id="IPR036412">
    <property type="entry name" value="HAD-like_sf"/>
</dbReference>
<name>A0A9D1VPS2_9BACT</name>
<dbReference type="InterPro" id="IPR023214">
    <property type="entry name" value="HAD_sf"/>
</dbReference>
<dbReference type="AlphaFoldDB" id="A0A9D1VPS2"/>
<dbReference type="InterPro" id="IPR023198">
    <property type="entry name" value="PGP-like_dom2"/>
</dbReference>
<dbReference type="Proteomes" id="UP000824246">
    <property type="component" value="Unassembled WGS sequence"/>
</dbReference>
<dbReference type="SUPFAM" id="SSF56784">
    <property type="entry name" value="HAD-like"/>
    <property type="match status" value="1"/>
</dbReference>
<dbReference type="InterPro" id="IPR006439">
    <property type="entry name" value="HAD-SF_hydro_IA"/>
</dbReference>
<comment type="caution">
    <text evidence="1">The sequence shown here is derived from an EMBL/GenBank/DDBJ whole genome shotgun (WGS) entry which is preliminary data.</text>
</comment>